<feature type="transmembrane region" description="Helical" evidence="9">
    <location>
        <begin position="43"/>
        <end position="62"/>
    </location>
</feature>
<dbReference type="AlphaFoldDB" id="A0A510I5B1"/>
<dbReference type="NCBIfam" id="NF009243">
    <property type="entry name" value="PRK12599.1-2"/>
    <property type="match status" value="1"/>
</dbReference>
<feature type="transmembrane region" description="Helical" evidence="9">
    <location>
        <begin position="12"/>
        <end position="31"/>
    </location>
</feature>
<reference evidence="11" key="1">
    <citation type="submission" date="2019-07" db="EMBL/GenBank/DDBJ databases">
        <title>Complete Genome Sequences of Vibrion rotiferianus strain AM7.</title>
        <authorList>
            <person name="Miyazaki K."/>
            <person name="Wiseschart A."/>
            <person name="Pootanakit K."/>
            <person name="Ishimori K."/>
            <person name="Kitahara K."/>
        </authorList>
    </citation>
    <scope>NUCLEOTIDE SEQUENCE [LARGE SCALE GENOMIC DNA]</scope>
    <source>
        <strain evidence="11">AM7</strain>
    </source>
</reference>
<dbReference type="PANTHER" id="PTHR34702:SF1">
    <property type="entry name" value="NA(+)_H(+) ANTIPORTER SUBUNIT F"/>
    <property type="match status" value="1"/>
</dbReference>
<evidence type="ECO:0000256" key="7">
    <source>
        <dbReference type="ARBA" id="ARBA00023136"/>
    </source>
</evidence>
<evidence type="ECO:0000256" key="3">
    <source>
        <dbReference type="ARBA" id="ARBA00022448"/>
    </source>
</evidence>
<evidence type="ECO:0000256" key="5">
    <source>
        <dbReference type="ARBA" id="ARBA00022692"/>
    </source>
</evidence>
<organism evidence="10 11">
    <name type="scientific">Vibrio rotiferianus</name>
    <dbReference type="NCBI Taxonomy" id="190895"/>
    <lineage>
        <taxon>Bacteria</taxon>
        <taxon>Pseudomonadati</taxon>
        <taxon>Pseudomonadota</taxon>
        <taxon>Gammaproteobacteria</taxon>
        <taxon>Vibrionales</taxon>
        <taxon>Vibrionaceae</taxon>
        <taxon>Vibrio</taxon>
    </lineage>
</organism>
<evidence type="ECO:0000256" key="4">
    <source>
        <dbReference type="ARBA" id="ARBA00022475"/>
    </source>
</evidence>
<keyword evidence="5 9" id="KW-0812">Transmembrane</keyword>
<dbReference type="GO" id="GO:0015385">
    <property type="term" value="F:sodium:proton antiporter activity"/>
    <property type="evidence" value="ECO:0007669"/>
    <property type="project" value="TreeGrafter"/>
</dbReference>
<evidence type="ECO:0000256" key="1">
    <source>
        <dbReference type="ARBA" id="ARBA00004651"/>
    </source>
</evidence>
<protein>
    <submittedName>
        <fullName evidence="10">Cation:proton antiporter</fullName>
    </submittedName>
</protein>
<dbReference type="PIRSF" id="PIRSF028784">
    <property type="entry name" value="MrpF"/>
    <property type="match status" value="1"/>
</dbReference>
<keyword evidence="8" id="KW-0406">Ion transport</keyword>
<keyword evidence="6 9" id="KW-1133">Transmembrane helix</keyword>
<keyword evidence="7 8" id="KW-0472">Membrane</keyword>
<dbReference type="EMBL" id="AP019798">
    <property type="protein sequence ID" value="BBL88925.1"/>
    <property type="molecule type" value="Genomic_DNA"/>
</dbReference>
<keyword evidence="4 8" id="KW-1003">Cell membrane</keyword>
<feature type="transmembrane region" description="Helical" evidence="9">
    <location>
        <begin position="68"/>
        <end position="92"/>
    </location>
</feature>
<dbReference type="InterPro" id="IPR007208">
    <property type="entry name" value="MrpF/PhaF-like"/>
</dbReference>
<keyword evidence="8" id="KW-0050">Antiport</keyword>
<dbReference type="Pfam" id="PF04066">
    <property type="entry name" value="MrpF_PhaF"/>
    <property type="match status" value="1"/>
</dbReference>
<evidence type="ECO:0000313" key="11">
    <source>
        <dbReference type="Proteomes" id="UP000315115"/>
    </source>
</evidence>
<evidence type="ECO:0000313" key="10">
    <source>
        <dbReference type="EMBL" id="BBL88925.1"/>
    </source>
</evidence>
<keyword evidence="3 8" id="KW-0813">Transport</keyword>
<comment type="subcellular location">
    <subcellularLocation>
        <location evidence="1 8">Cell membrane</location>
        <topology evidence="1 8">Multi-pass membrane protein</topology>
    </subcellularLocation>
</comment>
<dbReference type="Proteomes" id="UP000315115">
    <property type="component" value="Chromosome 1"/>
</dbReference>
<evidence type="ECO:0000256" key="6">
    <source>
        <dbReference type="ARBA" id="ARBA00022989"/>
    </source>
</evidence>
<evidence type="ECO:0000256" key="2">
    <source>
        <dbReference type="ARBA" id="ARBA00009212"/>
    </source>
</evidence>
<evidence type="ECO:0000256" key="9">
    <source>
        <dbReference type="SAM" id="Phobius"/>
    </source>
</evidence>
<dbReference type="GO" id="GO:0005886">
    <property type="term" value="C:plasma membrane"/>
    <property type="evidence" value="ECO:0007669"/>
    <property type="project" value="UniProtKB-SubCell"/>
</dbReference>
<evidence type="ECO:0000256" key="8">
    <source>
        <dbReference type="PIRNR" id="PIRNR028784"/>
    </source>
</evidence>
<dbReference type="PANTHER" id="PTHR34702">
    <property type="entry name" value="NA(+)/H(+) ANTIPORTER SUBUNIT F1"/>
    <property type="match status" value="1"/>
</dbReference>
<proteinExistence type="inferred from homology"/>
<name>A0A510I5B1_9VIBR</name>
<gene>
    <name evidence="10" type="ORF">VroAM7_15780</name>
</gene>
<comment type="similarity">
    <text evidence="2 8">Belongs to the CPA3 antiporters (TC 2.A.63) subunit F family.</text>
</comment>
<accession>A0A510I5B1</accession>
<sequence>MADGLQVGSWLQMSITFAYIGLLLSVVMAFIRLVLGPTLADRVIALDLISFVTVGFIAVYTLDSGQQSLLDIAITLGLVAFLGTIAFARLIFKRKGEV</sequence>